<feature type="non-terminal residue" evidence="1">
    <location>
        <position position="75"/>
    </location>
</feature>
<comment type="caution">
    <text evidence="1">The sequence shown here is derived from an EMBL/GenBank/DDBJ whole genome shotgun (WGS) entry which is preliminary data.</text>
</comment>
<dbReference type="EMBL" id="MDYN01000419">
    <property type="protein sequence ID" value="OQD64934.1"/>
    <property type="molecule type" value="Genomic_DNA"/>
</dbReference>
<sequence length="75" mass="8174">SETSLAGDLVKAQPRASVRATALRDTGTIETRASSWETHGQSEKYWYLTGGSRRDSLRLCHGQPVDPVQTSGTKL</sequence>
<dbReference type="AlphaFoldDB" id="A0A1V6NJL8"/>
<feature type="non-terminal residue" evidence="1">
    <location>
        <position position="1"/>
    </location>
</feature>
<name>A0A1V6NJL8_9EURO</name>
<reference evidence="2" key="1">
    <citation type="journal article" date="2017" name="Nat. Microbiol.">
        <title>Global analysis of biosynthetic gene clusters reveals vast potential of secondary metabolite production in Penicillium species.</title>
        <authorList>
            <person name="Nielsen J.C."/>
            <person name="Grijseels S."/>
            <person name="Prigent S."/>
            <person name="Ji B."/>
            <person name="Dainat J."/>
            <person name="Nielsen K.F."/>
            <person name="Frisvad J.C."/>
            <person name="Workman M."/>
            <person name="Nielsen J."/>
        </authorList>
    </citation>
    <scope>NUCLEOTIDE SEQUENCE [LARGE SCALE GENOMIC DNA]</scope>
    <source>
        <strain evidence="2">IBT 31811</strain>
    </source>
</reference>
<gene>
    <name evidence="1" type="ORF">PENANT_c419G00539</name>
</gene>
<proteinExistence type="predicted"/>
<accession>A0A1V6NJL8</accession>
<dbReference type="Proteomes" id="UP000191672">
    <property type="component" value="Unassembled WGS sequence"/>
</dbReference>
<protein>
    <submittedName>
        <fullName evidence="1">Uncharacterized protein</fullName>
    </submittedName>
</protein>
<evidence type="ECO:0000313" key="1">
    <source>
        <dbReference type="EMBL" id="OQD64934.1"/>
    </source>
</evidence>
<keyword evidence="2" id="KW-1185">Reference proteome</keyword>
<organism evidence="1 2">
    <name type="scientific">Penicillium antarcticum</name>
    <dbReference type="NCBI Taxonomy" id="416450"/>
    <lineage>
        <taxon>Eukaryota</taxon>
        <taxon>Fungi</taxon>
        <taxon>Dikarya</taxon>
        <taxon>Ascomycota</taxon>
        <taxon>Pezizomycotina</taxon>
        <taxon>Eurotiomycetes</taxon>
        <taxon>Eurotiomycetidae</taxon>
        <taxon>Eurotiales</taxon>
        <taxon>Aspergillaceae</taxon>
        <taxon>Penicillium</taxon>
    </lineage>
</organism>
<evidence type="ECO:0000313" key="2">
    <source>
        <dbReference type="Proteomes" id="UP000191672"/>
    </source>
</evidence>